<gene>
    <name evidence="1" type="ORF">SAMN06264365_1321</name>
</gene>
<dbReference type="Proteomes" id="UP000198415">
    <property type="component" value="Unassembled WGS sequence"/>
</dbReference>
<name>A0A239IZS7_9ACTN</name>
<dbReference type="AlphaFoldDB" id="A0A239IZS7"/>
<sequence>MGHVFARLSGHGLVLVPHWPYTFERADAASDAVMVTNWRADGPAKALVDPADAHGVPGVVDVEAGPDHPFWVIETSGFNAAWPPGFNVESTVDPYCLVGEHEASIFVQGPAHVPDPDAMIAPGQTVVARREMDSGVRVVEAAYEHEGEAWWQGIYLYPREDGRVLVFTAQSREPGVAAARHGLEWMLGLA</sequence>
<proteinExistence type="predicted"/>
<dbReference type="EMBL" id="FZNR01000032">
    <property type="protein sequence ID" value="SNS99090.1"/>
    <property type="molecule type" value="Genomic_DNA"/>
</dbReference>
<organism evidence="1 2">
    <name type="scientific">Actinoplanes regularis</name>
    <dbReference type="NCBI Taxonomy" id="52697"/>
    <lineage>
        <taxon>Bacteria</taxon>
        <taxon>Bacillati</taxon>
        <taxon>Actinomycetota</taxon>
        <taxon>Actinomycetes</taxon>
        <taxon>Micromonosporales</taxon>
        <taxon>Micromonosporaceae</taxon>
        <taxon>Actinoplanes</taxon>
    </lineage>
</organism>
<evidence type="ECO:0000313" key="1">
    <source>
        <dbReference type="EMBL" id="SNS99090.1"/>
    </source>
</evidence>
<protein>
    <submittedName>
        <fullName evidence="1">Uncharacterized protein</fullName>
    </submittedName>
</protein>
<dbReference type="OrthoDB" id="3295697at2"/>
<accession>A0A239IZS7</accession>
<reference evidence="1 2" key="1">
    <citation type="submission" date="2017-06" db="EMBL/GenBank/DDBJ databases">
        <authorList>
            <person name="Kim H.J."/>
            <person name="Triplett B.A."/>
        </authorList>
    </citation>
    <scope>NUCLEOTIDE SEQUENCE [LARGE SCALE GENOMIC DNA]</scope>
    <source>
        <strain evidence="1 2">DSM 43151</strain>
    </source>
</reference>
<dbReference type="RefSeq" id="WP_089298760.1">
    <property type="nucleotide sequence ID" value="NZ_BOMU01000123.1"/>
</dbReference>
<keyword evidence="2" id="KW-1185">Reference proteome</keyword>
<evidence type="ECO:0000313" key="2">
    <source>
        <dbReference type="Proteomes" id="UP000198415"/>
    </source>
</evidence>